<evidence type="ECO:0000313" key="3">
    <source>
        <dbReference type="EMBL" id="CAH0047779.1"/>
    </source>
</evidence>
<protein>
    <submittedName>
        <fullName evidence="3">Uncharacterized protein</fullName>
    </submittedName>
</protein>
<feature type="compositionally biased region" description="Basic and acidic residues" evidence="1">
    <location>
        <begin position="93"/>
        <end position="104"/>
    </location>
</feature>
<evidence type="ECO:0000313" key="4">
    <source>
        <dbReference type="Proteomes" id="UP000775872"/>
    </source>
</evidence>
<keyword evidence="2" id="KW-0732">Signal</keyword>
<gene>
    <name evidence="3" type="ORF">CSOL1703_00013800</name>
</gene>
<dbReference type="Proteomes" id="UP000775872">
    <property type="component" value="Unassembled WGS sequence"/>
</dbReference>
<feature type="signal peptide" evidence="2">
    <location>
        <begin position="1"/>
        <end position="19"/>
    </location>
</feature>
<reference evidence="3" key="1">
    <citation type="submission" date="2021-10" db="EMBL/GenBank/DDBJ databases">
        <authorList>
            <person name="Piombo E."/>
        </authorList>
    </citation>
    <scope>NUCLEOTIDE SEQUENCE</scope>
</reference>
<keyword evidence="4" id="KW-1185">Reference proteome</keyword>
<feature type="chain" id="PRO_5040403049" evidence="2">
    <location>
        <begin position="20"/>
        <end position="161"/>
    </location>
</feature>
<feature type="region of interest" description="Disordered" evidence="1">
    <location>
        <begin position="91"/>
        <end position="161"/>
    </location>
</feature>
<comment type="caution">
    <text evidence="3">The sequence shown here is derived from an EMBL/GenBank/DDBJ whole genome shotgun (WGS) entry which is preliminary data.</text>
</comment>
<evidence type="ECO:0000256" key="1">
    <source>
        <dbReference type="SAM" id="MobiDB-lite"/>
    </source>
</evidence>
<dbReference type="AlphaFoldDB" id="A0A9N9Z2C0"/>
<sequence>MAPLKTCLLTAALLTPTRAVFPGESDHFLRNTRSDSGVELLAHNIHSLLDGDNQVQDLATREAGLANILAQADQGAVEELLLRGLYSRNRASAAEKHKSKEETIKAASKHRPRSLFLRDRKSKAEARLKKFQKPTGSLKPQLATQKKKSKEEAIKAASKKH</sequence>
<name>A0A9N9Z2C0_9HYPO</name>
<organism evidence="3 4">
    <name type="scientific">Clonostachys solani</name>
    <dbReference type="NCBI Taxonomy" id="160281"/>
    <lineage>
        <taxon>Eukaryota</taxon>
        <taxon>Fungi</taxon>
        <taxon>Dikarya</taxon>
        <taxon>Ascomycota</taxon>
        <taxon>Pezizomycotina</taxon>
        <taxon>Sordariomycetes</taxon>
        <taxon>Hypocreomycetidae</taxon>
        <taxon>Hypocreales</taxon>
        <taxon>Bionectriaceae</taxon>
        <taxon>Clonostachys</taxon>
    </lineage>
</organism>
<feature type="compositionally biased region" description="Basic and acidic residues" evidence="1">
    <location>
        <begin position="116"/>
        <end position="128"/>
    </location>
</feature>
<evidence type="ECO:0000256" key="2">
    <source>
        <dbReference type="SAM" id="SignalP"/>
    </source>
</evidence>
<accession>A0A9N9Z2C0</accession>
<proteinExistence type="predicted"/>
<dbReference type="OrthoDB" id="10356069at2759"/>
<dbReference type="EMBL" id="CABFOC020000031">
    <property type="protein sequence ID" value="CAH0047779.1"/>
    <property type="molecule type" value="Genomic_DNA"/>
</dbReference>